<reference evidence="1" key="1">
    <citation type="journal article" date="2021" name="Proc. Natl. Acad. Sci. U.S.A.">
        <title>A Catalog of Tens of Thousands of Viruses from Human Metagenomes Reveals Hidden Associations with Chronic Diseases.</title>
        <authorList>
            <person name="Tisza M.J."/>
            <person name="Buck C.B."/>
        </authorList>
    </citation>
    <scope>NUCLEOTIDE SEQUENCE</scope>
    <source>
        <strain evidence="1">Ct1h53</strain>
    </source>
</reference>
<protein>
    <submittedName>
        <fullName evidence="1">Uncharacterized protein</fullName>
    </submittedName>
</protein>
<proteinExistence type="predicted"/>
<dbReference type="EMBL" id="BK014902">
    <property type="protein sequence ID" value="DAD81457.1"/>
    <property type="molecule type" value="Genomic_DNA"/>
</dbReference>
<organism evidence="1">
    <name type="scientific">Podoviridae sp. ct1h53</name>
    <dbReference type="NCBI Taxonomy" id="2826536"/>
    <lineage>
        <taxon>Viruses</taxon>
        <taxon>Duplodnaviria</taxon>
        <taxon>Heunggongvirae</taxon>
        <taxon>Uroviricota</taxon>
        <taxon>Caudoviricetes</taxon>
    </lineage>
</organism>
<name>A0A8S5MGJ2_9CAUD</name>
<accession>A0A8S5MGJ2</accession>
<sequence length="335" mass="39574">MTYCDKLHKSLLKKEAVSPLEVIYNNHNQLGYNVVRRPAGQCLGNLKYFNLFYNGRFDRWYKVDEKQRVGKYFVITDYWKDRVRCFMVWNYGFGRYFPYNDFVEAMVYDYRRFGRLCKPRSKKAQEAEEKCVRFYVRSQIDLMRKNGYQAFRAQFAEEHPEYFIGKERTTFRCLNGALSRDEKIAACHAHKRDLRTSILDSFADRIAKHPSTAWSWFSHATDKQGKNRMCFSEKAVAFLNRRLKNNGLKELSESYLYKSFRLRLLKRFDGKYNSVRSFLNAVVMSALSSDVIAKAMKKIQSPVVLSIYRKVIKLYKKKEKAVNAPINKEAPPLPS</sequence>
<evidence type="ECO:0000313" key="1">
    <source>
        <dbReference type="EMBL" id="DAD81457.1"/>
    </source>
</evidence>